<gene>
    <name evidence="2" type="ORF">RFI_15048</name>
</gene>
<proteinExistence type="predicted"/>
<protein>
    <submittedName>
        <fullName evidence="2">Uncharacterized protein</fullName>
    </submittedName>
</protein>
<keyword evidence="3" id="KW-1185">Reference proteome</keyword>
<organism evidence="2 3">
    <name type="scientific">Reticulomyxa filosa</name>
    <dbReference type="NCBI Taxonomy" id="46433"/>
    <lineage>
        <taxon>Eukaryota</taxon>
        <taxon>Sar</taxon>
        <taxon>Rhizaria</taxon>
        <taxon>Retaria</taxon>
        <taxon>Foraminifera</taxon>
        <taxon>Monothalamids</taxon>
        <taxon>Reticulomyxidae</taxon>
        <taxon>Reticulomyxa</taxon>
    </lineage>
</organism>
<dbReference type="AlphaFoldDB" id="X6NA18"/>
<name>X6NA18_RETFI</name>
<dbReference type="Proteomes" id="UP000023152">
    <property type="component" value="Unassembled WGS sequence"/>
</dbReference>
<sequence length="203" mass="23314">MILYDAFVISSADPTIKRYSFLALLAIVRVRSEILLLFTSSCPHTTPKQSACVVIKYKTYFYQFLLLNKVCDKLIHLSVFYDNKRCQKLLYLINLRKVPNSSQLNCSISSNRLKMGCVESADITEEEIMAAKEDHDRAQKLREKKKTERKKKIEFGSRFSKTAKSFNITATPSMVNVEDALQSQPTTFGATLNVEKRQKDKLR</sequence>
<accession>X6NA18</accession>
<evidence type="ECO:0000313" key="3">
    <source>
        <dbReference type="Proteomes" id="UP000023152"/>
    </source>
</evidence>
<feature type="non-terminal residue" evidence="2">
    <location>
        <position position="203"/>
    </location>
</feature>
<evidence type="ECO:0000313" key="2">
    <source>
        <dbReference type="EMBL" id="ETO22152.1"/>
    </source>
</evidence>
<feature type="coiled-coil region" evidence="1">
    <location>
        <begin position="121"/>
        <end position="148"/>
    </location>
</feature>
<comment type="caution">
    <text evidence="2">The sequence shown here is derived from an EMBL/GenBank/DDBJ whole genome shotgun (WGS) entry which is preliminary data.</text>
</comment>
<keyword evidence="1" id="KW-0175">Coiled coil</keyword>
<evidence type="ECO:0000256" key="1">
    <source>
        <dbReference type="SAM" id="Coils"/>
    </source>
</evidence>
<dbReference type="EMBL" id="ASPP01010990">
    <property type="protein sequence ID" value="ETO22152.1"/>
    <property type="molecule type" value="Genomic_DNA"/>
</dbReference>
<reference evidence="2 3" key="1">
    <citation type="journal article" date="2013" name="Curr. Biol.">
        <title>The Genome of the Foraminiferan Reticulomyxa filosa.</title>
        <authorList>
            <person name="Glockner G."/>
            <person name="Hulsmann N."/>
            <person name="Schleicher M."/>
            <person name="Noegel A.A."/>
            <person name="Eichinger L."/>
            <person name="Gallinger C."/>
            <person name="Pawlowski J."/>
            <person name="Sierra R."/>
            <person name="Euteneuer U."/>
            <person name="Pillet L."/>
            <person name="Moustafa A."/>
            <person name="Platzer M."/>
            <person name="Groth M."/>
            <person name="Szafranski K."/>
            <person name="Schliwa M."/>
        </authorList>
    </citation>
    <scope>NUCLEOTIDE SEQUENCE [LARGE SCALE GENOMIC DNA]</scope>
</reference>